<dbReference type="AlphaFoldDB" id="A0A8C9RPX3"/>
<feature type="domain" description="C3H1-type" evidence="7">
    <location>
        <begin position="157"/>
        <end position="179"/>
    </location>
</feature>
<dbReference type="Proteomes" id="UP000694397">
    <property type="component" value="Chromosome 5"/>
</dbReference>
<keyword evidence="4 6" id="KW-0863">Zinc-finger</keyword>
<dbReference type="GO" id="GO:0003950">
    <property type="term" value="F:NAD+ poly-ADP-ribosyltransferase activity"/>
    <property type="evidence" value="ECO:0007669"/>
    <property type="project" value="TreeGrafter"/>
</dbReference>
<evidence type="ECO:0000259" key="7">
    <source>
        <dbReference type="PROSITE" id="PS50103"/>
    </source>
</evidence>
<dbReference type="Ensembl" id="ENSSFOT00015016755.2">
    <property type="protein sequence ID" value="ENSSFOP00015016567.2"/>
    <property type="gene ID" value="ENSSFOG00015010647.2"/>
</dbReference>
<organism evidence="8 9">
    <name type="scientific">Scleropages formosus</name>
    <name type="common">Asian bonytongue</name>
    <name type="synonym">Osteoglossum formosum</name>
    <dbReference type="NCBI Taxonomy" id="113540"/>
    <lineage>
        <taxon>Eukaryota</taxon>
        <taxon>Metazoa</taxon>
        <taxon>Chordata</taxon>
        <taxon>Craniata</taxon>
        <taxon>Vertebrata</taxon>
        <taxon>Euteleostomi</taxon>
        <taxon>Actinopterygii</taxon>
        <taxon>Neopterygii</taxon>
        <taxon>Teleostei</taxon>
        <taxon>Osteoglossocephala</taxon>
        <taxon>Osteoglossomorpha</taxon>
        <taxon>Osteoglossiformes</taxon>
        <taxon>Osteoglossidae</taxon>
        <taxon>Scleropages</taxon>
    </lineage>
</organism>
<keyword evidence="5 6" id="KW-0862">Zinc</keyword>
<keyword evidence="2 6" id="KW-0479">Metal-binding</keyword>
<gene>
    <name evidence="8" type="primary">LOC114910501</name>
</gene>
<name>A0A8C9RPX3_SCLFO</name>
<feature type="zinc finger region" description="C3H1-type" evidence="6">
    <location>
        <begin position="73"/>
        <end position="96"/>
    </location>
</feature>
<dbReference type="PANTHER" id="PTHR45740">
    <property type="entry name" value="POLY [ADP-RIBOSE] POLYMERASE"/>
    <property type="match status" value="1"/>
</dbReference>
<sequence length="275" mass="30612">MESAVIIKVLCANRGAMDCDDLLVNSGFNVLNLNGASEKFHIAVLSGKTVAIARTKVKLCKARDCDSCNNLHLCKFYLYGDCRNSRGRCRFCHDLNSEHNAAVLRSHDLQDLEREELCTLLLQNDSTLLPPVCVSYNEGSGQFGRCPEQENCRRLHICDKYIRGTCGAGADCPRAHDFFEPHPLNTLRERGIPNKLMASCSPNNTAVSWTRTVMNTRKLPSGSVSNGDFEEKKCSLSISEFSHRLNVSMRHTAGCCTSYILSFSSGSQHRDVRNQ</sequence>
<dbReference type="InterPro" id="IPR051712">
    <property type="entry name" value="ARTD-AVP"/>
</dbReference>
<dbReference type="GO" id="GO:0005634">
    <property type="term" value="C:nucleus"/>
    <property type="evidence" value="ECO:0007669"/>
    <property type="project" value="TreeGrafter"/>
</dbReference>
<dbReference type="InterPro" id="IPR000571">
    <property type="entry name" value="Znf_CCCH"/>
</dbReference>
<evidence type="ECO:0000256" key="3">
    <source>
        <dbReference type="ARBA" id="ARBA00022737"/>
    </source>
</evidence>
<dbReference type="SMART" id="SM00356">
    <property type="entry name" value="ZnF_C3H1"/>
    <property type="match status" value="2"/>
</dbReference>
<evidence type="ECO:0000256" key="1">
    <source>
        <dbReference type="ARBA" id="ARBA00022553"/>
    </source>
</evidence>
<dbReference type="GO" id="GO:1990404">
    <property type="term" value="F:NAD+-protein mono-ADP-ribosyltransferase activity"/>
    <property type="evidence" value="ECO:0007669"/>
    <property type="project" value="TreeGrafter"/>
</dbReference>
<dbReference type="PANTHER" id="PTHR45740:SF15">
    <property type="entry name" value="ZINC FINGER CCCH TYPE DOMAIN CONTAINING 1-LIKE"/>
    <property type="match status" value="1"/>
</dbReference>
<evidence type="ECO:0000256" key="2">
    <source>
        <dbReference type="ARBA" id="ARBA00022723"/>
    </source>
</evidence>
<accession>A0A8C9RPX3</accession>
<proteinExistence type="predicted"/>
<keyword evidence="1" id="KW-0597">Phosphoprotein</keyword>
<dbReference type="OrthoDB" id="6133115at2759"/>
<feature type="zinc finger region" description="C3H1-type" evidence="6">
    <location>
        <begin position="157"/>
        <end position="179"/>
    </location>
</feature>
<dbReference type="PROSITE" id="PS50103">
    <property type="entry name" value="ZF_C3H1"/>
    <property type="match status" value="2"/>
</dbReference>
<dbReference type="GeneTree" id="ENSGT00940000165407"/>
<evidence type="ECO:0000256" key="5">
    <source>
        <dbReference type="ARBA" id="ARBA00022833"/>
    </source>
</evidence>
<dbReference type="InterPro" id="IPR057602">
    <property type="entry name" value="Zfn-CCCH_PARP12"/>
</dbReference>
<evidence type="ECO:0000313" key="8">
    <source>
        <dbReference type="Ensembl" id="ENSSFOP00015016567.2"/>
    </source>
</evidence>
<protein>
    <recommendedName>
        <fullName evidence="7">C3H1-type domain-containing protein</fullName>
    </recommendedName>
</protein>
<reference evidence="8 9" key="1">
    <citation type="submission" date="2019-04" db="EMBL/GenBank/DDBJ databases">
        <authorList>
            <consortium name="Wellcome Sanger Institute Data Sharing"/>
        </authorList>
    </citation>
    <scope>NUCLEOTIDE SEQUENCE [LARGE SCALE GENOMIC DNA]</scope>
</reference>
<reference evidence="8" key="3">
    <citation type="submission" date="2025-09" db="UniProtKB">
        <authorList>
            <consortium name="Ensembl"/>
        </authorList>
    </citation>
    <scope>IDENTIFICATION</scope>
</reference>
<evidence type="ECO:0000256" key="4">
    <source>
        <dbReference type="ARBA" id="ARBA00022771"/>
    </source>
</evidence>
<reference evidence="8" key="2">
    <citation type="submission" date="2025-08" db="UniProtKB">
        <authorList>
            <consortium name="Ensembl"/>
        </authorList>
    </citation>
    <scope>IDENTIFICATION</scope>
</reference>
<dbReference type="GO" id="GO:0008270">
    <property type="term" value="F:zinc ion binding"/>
    <property type="evidence" value="ECO:0007669"/>
    <property type="project" value="UniProtKB-KW"/>
</dbReference>
<evidence type="ECO:0000256" key="6">
    <source>
        <dbReference type="PROSITE-ProRule" id="PRU00723"/>
    </source>
</evidence>
<keyword evidence="3" id="KW-0677">Repeat</keyword>
<keyword evidence="9" id="KW-1185">Reference proteome</keyword>
<dbReference type="Pfam" id="PF25261">
    <property type="entry name" value="zf-CCCH_PARP12"/>
    <property type="match status" value="1"/>
</dbReference>
<feature type="domain" description="C3H1-type" evidence="7">
    <location>
        <begin position="73"/>
        <end position="96"/>
    </location>
</feature>
<evidence type="ECO:0000313" key="9">
    <source>
        <dbReference type="Proteomes" id="UP000694397"/>
    </source>
</evidence>